<evidence type="ECO:0000256" key="3">
    <source>
        <dbReference type="ARBA" id="ARBA00022692"/>
    </source>
</evidence>
<evidence type="ECO:0000256" key="7">
    <source>
        <dbReference type="SAM" id="Phobius"/>
    </source>
</evidence>
<dbReference type="PANTHER" id="PTHR11654">
    <property type="entry name" value="OLIGOPEPTIDE TRANSPORTER-RELATED"/>
    <property type="match status" value="1"/>
</dbReference>
<sequence>MSGGSSLNPTGEASHGRDAEALTEQLQDERVLPTEEKTSALHKVPDTIPKTFPLLAGGDGAGAPPSGTQETAGALGKGLQFANAFVLLFQFLVCVVPIFGGWLADARLGHYKVVAYGVWFLHVGFWDWQFLFFQQQMQFLTLLGLFKPNIAPAIVDQYRHQQPYTKILKSGEKVVVDPETTIQRIMLVFCGLINVGCFFAITTTYAEKRVGYWLAFLLLGIVYFFVLLLLIFMRNRLITMPLDALELRNVFKIILVAIKQNKARFWGAGFCYVTAYELAYARSPKSMRGLVTALLLFSNALLSALSLAITPGITDPYLVWVWAVPAVALFVQTCFFHWRYRHMNDDEFMS</sequence>
<dbReference type="Proteomes" id="UP000250140">
    <property type="component" value="Unassembled WGS sequence"/>
</dbReference>
<dbReference type="OrthoDB" id="8904098at2759"/>
<dbReference type="Pfam" id="PF00854">
    <property type="entry name" value="PTR2"/>
    <property type="match status" value="1"/>
</dbReference>
<proteinExistence type="inferred from homology"/>
<keyword evidence="4 7" id="KW-1133">Transmembrane helix</keyword>
<gene>
    <name evidence="8" type="ORF">AOQ84DRAFT_438086</name>
</gene>
<name>A0A8E2F655_9PEZI</name>
<dbReference type="Gene3D" id="1.20.1250.20">
    <property type="entry name" value="MFS general substrate transporter like domains"/>
    <property type="match status" value="2"/>
</dbReference>
<evidence type="ECO:0000256" key="1">
    <source>
        <dbReference type="ARBA" id="ARBA00004141"/>
    </source>
</evidence>
<feature type="transmembrane region" description="Helical" evidence="7">
    <location>
        <begin position="212"/>
        <end position="232"/>
    </location>
</feature>
<keyword evidence="5 7" id="KW-0472">Membrane</keyword>
<reference evidence="8 9" key="1">
    <citation type="journal article" date="2016" name="Nat. Commun.">
        <title>Ectomycorrhizal ecology is imprinted in the genome of the dominant symbiotic fungus Cenococcum geophilum.</title>
        <authorList>
            <consortium name="DOE Joint Genome Institute"/>
            <person name="Peter M."/>
            <person name="Kohler A."/>
            <person name="Ohm R.A."/>
            <person name="Kuo A."/>
            <person name="Krutzmann J."/>
            <person name="Morin E."/>
            <person name="Arend M."/>
            <person name="Barry K.W."/>
            <person name="Binder M."/>
            <person name="Choi C."/>
            <person name="Clum A."/>
            <person name="Copeland A."/>
            <person name="Grisel N."/>
            <person name="Haridas S."/>
            <person name="Kipfer T."/>
            <person name="LaButti K."/>
            <person name="Lindquist E."/>
            <person name="Lipzen A."/>
            <person name="Maire R."/>
            <person name="Meier B."/>
            <person name="Mihaltcheva S."/>
            <person name="Molinier V."/>
            <person name="Murat C."/>
            <person name="Poggeler S."/>
            <person name="Quandt C.A."/>
            <person name="Sperisen C."/>
            <person name="Tritt A."/>
            <person name="Tisserant E."/>
            <person name="Crous P.W."/>
            <person name="Henrissat B."/>
            <person name="Nehls U."/>
            <person name="Egli S."/>
            <person name="Spatafora J.W."/>
            <person name="Grigoriev I.V."/>
            <person name="Martin F.M."/>
        </authorList>
    </citation>
    <scope>NUCLEOTIDE SEQUENCE [LARGE SCALE GENOMIC DNA]</scope>
    <source>
        <strain evidence="8 9">CBS 207.34</strain>
    </source>
</reference>
<keyword evidence="9" id="KW-1185">Reference proteome</keyword>
<evidence type="ECO:0000256" key="2">
    <source>
        <dbReference type="ARBA" id="ARBA00005982"/>
    </source>
</evidence>
<dbReference type="InterPro" id="IPR036259">
    <property type="entry name" value="MFS_trans_sf"/>
</dbReference>
<feature type="transmembrane region" description="Helical" evidence="7">
    <location>
        <begin position="185"/>
        <end position="206"/>
    </location>
</feature>
<feature type="compositionally biased region" description="Polar residues" evidence="6">
    <location>
        <begin position="1"/>
        <end position="11"/>
    </location>
</feature>
<dbReference type="EMBL" id="KV749153">
    <property type="protein sequence ID" value="OCL10841.1"/>
    <property type="molecule type" value="Genomic_DNA"/>
</dbReference>
<feature type="transmembrane region" description="Helical" evidence="7">
    <location>
        <begin position="319"/>
        <end position="340"/>
    </location>
</feature>
<comment type="subcellular location">
    <subcellularLocation>
        <location evidence="1">Membrane</location>
        <topology evidence="1">Multi-pass membrane protein</topology>
    </subcellularLocation>
</comment>
<feature type="region of interest" description="Disordered" evidence="6">
    <location>
        <begin position="1"/>
        <end position="28"/>
    </location>
</feature>
<evidence type="ECO:0000256" key="6">
    <source>
        <dbReference type="SAM" id="MobiDB-lite"/>
    </source>
</evidence>
<organism evidence="8 9">
    <name type="scientific">Glonium stellatum</name>
    <dbReference type="NCBI Taxonomy" id="574774"/>
    <lineage>
        <taxon>Eukaryota</taxon>
        <taxon>Fungi</taxon>
        <taxon>Dikarya</taxon>
        <taxon>Ascomycota</taxon>
        <taxon>Pezizomycotina</taxon>
        <taxon>Dothideomycetes</taxon>
        <taxon>Pleosporomycetidae</taxon>
        <taxon>Gloniales</taxon>
        <taxon>Gloniaceae</taxon>
        <taxon>Glonium</taxon>
    </lineage>
</organism>
<evidence type="ECO:0000313" key="8">
    <source>
        <dbReference type="EMBL" id="OCL10841.1"/>
    </source>
</evidence>
<dbReference type="GO" id="GO:0016020">
    <property type="term" value="C:membrane"/>
    <property type="evidence" value="ECO:0007669"/>
    <property type="project" value="UniProtKB-SubCell"/>
</dbReference>
<feature type="transmembrane region" description="Helical" evidence="7">
    <location>
        <begin position="290"/>
        <end position="313"/>
    </location>
</feature>
<evidence type="ECO:0000256" key="4">
    <source>
        <dbReference type="ARBA" id="ARBA00022989"/>
    </source>
</evidence>
<comment type="similarity">
    <text evidence="2">Belongs to the major facilitator superfamily. Proton-dependent oligopeptide transporter (POT/PTR) (TC 2.A.17) family.</text>
</comment>
<evidence type="ECO:0000256" key="5">
    <source>
        <dbReference type="ARBA" id="ARBA00023136"/>
    </source>
</evidence>
<keyword evidence="3 7" id="KW-0812">Transmembrane</keyword>
<accession>A0A8E2F655</accession>
<feature type="transmembrane region" description="Helical" evidence="7">
    <location>
        <begin position="84"/>
        <end position="104"/>
    </location>
</feature>
<feature type="transmembrane region" description="Helical" evidence="7">
    <location>
        <begin position="116"/>
        <end position="133"/>
    </location>
</feature>
<evidence type="ECO:0000313" key="9">
    <source>
        <dbReference type="Proteomes" id="UP000250140"/>
    </source>
</evidence>
<dbReference type="GO" id="GO:0022857">
    <property type="term" value="F:transmembrane transporter activity"/>
    <property type="evidence" value="ECO:0007669"/>
    <property type="project" value="InterPro"/>
</dbReference>
<dbReference type="InterPro" id="IPR000109">
    <property type="entry name" value="POT_fam"/>
</dbReference>
<dbReference type="AlphaFoldDB" id="A0A8E2F655"/>
<protein>
    <submittedName>
        <fullName evidence="8">Uncharacterized protein</fullName>
    </submittedName>
</protein>